<organism evidence="1 2">
    <name type="scientific">Vreelandella sulfidaeris</name>
    <dbReference type="NCBI Taxonomy" id="115553"/>
    <lineage>
        <taxon>Bacteria</taxon>
        <taxon>Pseudomonadati</taxon>
        <taxon>Pseudomonadota</taxon>
        <taxon>Gammaproteobacteria</taxon>
        <taxon>Oceanospirillales</taxon>
        <taxon>Halomonadaceae</taxon>
        <taxon>Vreelandella</taxon>
    </lineage>
</organism>
<name>A0A455U6C0_9GAMM</name>
<accession>A0A455U6C0</accession>
<dbReference type="AlphaFoldDB" id="A0A455U6C0"/>
<sequence length="62" mass="6955">MTLTAIAHKDASKLDKALASLQTALKTYDKDEITVDQVARIMQHSTTTQANYFKSLGLNWAW</sequence>
<protein>
    <submittedName>
        <fullName evidence="1">Uncharacterized protein</fullName>
    </submittedName>
</protein>
<dbReference type="EMBL" id="AP019514">
    <property type="protein sequence ID" value="BBI61710.1"/>
    <property type="molecule type" value="Genomic_DNA"/>
</dbReference>
<dbReference type="KEGG" id="hsr:HSBAA_30160"/>
<gene>
    <name evidence="1" type="ORF">HSBAA_30160</name>
</gene>
<reference evidence="1 2" key="1">
    <citation type="journal article" date="2019" name="Microbiol. Resour. Announc.">
        <title>Complete Genome Sequence of Halomonas sulfidaeris Strain Esulfide1 Isolated from a Metal Sulfide Rock at a Depth of 2,200 Meters, Obtained Using Nanopore Sequencing.</title>
        <authorList>
            <person name="Saito M."/>
            <person name="Nishigata A."/>
            <person name="Galipon J."/>
            <person name="Arakawa K."/>
        </authorList>
    </citation>
    <scope>NUCLEOTIDE SEQUENCE [LARGE SCALE GENOMIC DNA]</scope>
    <source>
        <strain evidence="1 2">ATCC BAA-803</strain>
    </source>
</reference>
<dbReference type="Proteomes" id="UP000320231">
    <property type="component" value="Chromosome"/>
</dbReference>
<proteinExistence type="predicted"/>
<evidence type="ECO:0000313" key="1">
    <source>
        <dbReference type="EMBL" id="BBI61710.1"/>
    </source>
</evidence>
<evidence type="ECO:0000313" key="2">
    <source>
        <dbReference type="Proteomes" id="UP000320231"/>
    </source>
</evidence>